<dbReference type="InterPro" id="IPR017441">
    <property type="entry name" value="Protein_kinase_ATP_BS"/>
</dbReference>
<dbReference type="SUPFAM" id="SSF56112">
    <property type="entry name" value="Protein kinase-like (PK-like)"/>
    <property type="match status" value="1"/>
</dbReference>
<evidence type="ECO:0000259" key="6">
    <source>
        <dbReference type="PROSITE" id="PS50011"/>
    </source>
</evidence>
<keyword evidence="1" id="KW-0808">Transferase</keyword>
<protein>
    <recommendedName>
        <fullName evidence="6">Protein kinase domain-containing protein</fullName>
    </recommendedName>
</protein>
<keyword evidence="3 4" id="KW-0067">ATP-binding</keyword>
<dbReference type="PROSITE" id="PS50011">
    <property type="entry name" value="PROTEIN_KINASE_DOM"/>
    <property type="match status" value="1"/>
</dbReference>
<accession>A0AAU9L7Q3</accession>
<dbReference type="PANTHER" id="PTHR44329:SF289">
    <property type="entry name" value="SERINE_THREONINE-PROTEIN KINASE VIK"/>
    <property type="match status" value="1"/>
</dbReference>
<evidence type="ECO:0000256" key="2">
    <source>
        <dbReference type="ARBA" id="ARBA00022741"/>
    </source>
</evidence>
<dbReference type="PROSITE" id="PS00108">
    <property type="entry name" value="PROTEIN_KINASE_ST"/>
    <property type="match status" value="1"/>
</dbReference>
<sequence>MSTGVLPLLILGWVCLHPPERASRKTFREYAVFLMVYYILRLVFNELYFAGPEFANVAFMTTLASVFWGSLAPVVIWRVLKADTAHWRGLGRRAVHLQSLFRQKYHYLHEHVSSRGLHVLIEMHRKQIIDFAYLELQRKIGAGTNAVVFRGTLHSKIPVAIKVYTPRILCEDVVAAFSHEAALCGALHHPNVVRFYGMCVYPPAVCLVLELCRASLEDVTRASARIRLNRRSRQDTCPQNRRQCHELLVDLNYMIDATRAVVYMHSFTPAFLHRDIKPSNFLVDDYGTCKLTDFGESRSVPIEQKGDRAKYVNENNATAAATVATSATVFFGESYREIQTPSTSAQIVPPPISLRPSLRDRGRSAMTVRGTADYMAPEVIEGKAGTAVYGEAADIYSLAITLWDIMHPLVRKYPEATRSHLQVFDSVLNGERPPLSQSLHPELHRLLTDAWHQQPERRPSATYILTTLETLQQEALAQTALCLVTELDRVEAPFAMIEGQLFMQRMIELDIVDSASEACRLGNSLMSAGVLHHSQHAASFRQTSELFYIDAEMVGLYAPSTFTSAFQTPASRRSSACINDQTPSSQHMSKKKCQRTMDSPATTRCFSPSGEERRSSTTACHRASAALRMCACQKLGRSFIFPECRQKRRFRRTTKWFSTMEESISTGKFFSHDLESQHSLAETDEFEDYNNWEDTDLRTITGVNSSVTSVDEGLEFDFGDTDYNTHVHFDNSWGSIQDL</sequence>
<dbReference type="GO" id="GO:0004674">
    <property type="term" value="F:protein serine/threonine kinase activity"/>
    <property type="evidence" value="ECO:0007669"/>
    <property type="project" value="UniProtKB-KW"/>
</dbReference>
<dbReference type="SMART" id="SM00220">
    <property type="entry name" value="S_TKc"/>
    <property type="match status" value="1"/>
</dbReference>
<dbReference type="InterPro" id="IPR000719">
    <property type="entry name" value="Prot_kinase_dom"/>
</dbReference>
<dbReference type="Gene3D" id="1.10.510.10">
    <property type="entry name" value="Transferase(Phosphotransferase) domain 1"/>
    <property type="match status" value="1"/>
</dbReference>
<dbReference type="Gene3D" id="3.30.200.20">
    <property type="entry name" value="Phosphorylase Kinase, domain 1"/>
    <property type="match status" value="1"/>
</dbReference>
<dbReference type="PROSITE" id="PS00107">
    <property type="entry name" value="PROTEIN_KINASE_ATP"/>
    <property type="match status" value="1"/>
</dbReference>
<dbReference type="InterPro" id="IPR001245">
    <property type="entry name" value="Ser-Thr/Tyr_kinase_cat_dom"/>
</dbReference>
<dbReference type="EMBL" id="CAKKTJ010000324">
    <property type="protein sequence ID" value="CAH0480252.1"/>
    <property type="molecule type" value="Genomic_DNA"/>
</dbReference>
<dbReference type="GO" id="GO:0005524">
    <property type="term" value="F:ATP binding"/>
    <property type="evidence" value="ECO:0007669"/>
    <property type="project" value="UniProtKB-UniRule"/>
</dbReference>
<comment type="caution">
    <text evidence="7">The sequence shown here is derived from an EMBL/GenBank/DDBJ whole genome shotgun (WGS) entry which is preliminary data.</text>
</comment>
<keyword evidence="1" id="KW-0418">Kinase</keyword>
<feature type="region of interest" description="Disordered" evidence="5">
    <location>
        <begin position="575"/>
        <end position="594"/>
    </location>
</feature>
<gene>
    <name evidence="7" type="ORF">PBS003_LOCUS6877</name>
</gene>
<dbReference type="Proteomes" id="UP001160483">
    <property type="component" value="Unassembled WGS sequence"/>
</dbReference>
<dbReference type="PANTHER" id="PTHR44329">
    <property type="entry name" value="SERINE/THREONINE-PROTEIN KINASE TNNI3K-RELATED"/>
    <property type="match status" value="1"/>
</dbReference>
<evidence type="ECO:0000256" key="1">
    <source>
        <dbReference type="ARBA" id="ARBA00022527"/>
    </source>
</evidence>
<name>A0AAU9L7Q3_9STRA</name>
<dbReference type="Pfam" id="PF00069">
    <property type="entry name" value="Pkinase"/>
    <property type="match status" value="1"/>
</dbReference>
<feature type="binding site" evidence="4">
    <location>
        <position position="162"/>
    </location>
    <ligand>
        <name>ATP</name>
        <dbReference type="ChEBI" id="CHEBI:30616"/>
    </ligand>
</feature>
<dbReference type="AlphaFoldDB" id="A0AAU9L7Q3"/>
<evidence type="ECO:0000313" key="7">
    <source>
        <dbReference type="EMBL" id="CAH0480252.1"/>
    </source>
</evidence>
<dbReference type="InterPro" id="IPR011009">
    <property type="entry name" value="Kinase-like_dom_sf"/>
</dbReference>
<feature type="domain" description="Protein kinase" evidence="6">
    <location>
        <begin position="134"/>
        <end position="471"/>
    </location>
</feature>
<reference evidence="7" key="1">
    <citation type="submission" date="2021-11" db="EMBL/GenBank/DDBJ databases">
        <authorList>
            <person name="Islam A."/>
            <person name="Islam S."/>
            <person name="Flora M.S."/>
            <person name="Rahman M."/>
            <person name="Ziaur R.M."/>
            <person name="Epstein J.H."/>
            <person name="Hassan M."/>
            <person name="Klassen M."/>
            <person name="Woodard K."/>
            <person name="Webb A."/>
            <person name="Webby R.J."/>
            <person name="El Zowalaty M.E."/>
        </authorList>
    </citation>
    <scope>NUCLEOTIDE SEQUENCE</scope>
    <source>
        <strain evidence="7">Pbs3</strain>
    </source>
</reference>
<dbReference type="InterPro" id="IPR008271">
    <property type="entry name" value="Ser/Thr_kinase_AS"/>
</dbReference>
<dbReference type="Pfam" id="PF07714">
    <property type="entry name" value="PK_Tyr_Ser-Thr"/>
    <property type="match status" value="1"/>
</dbReference>
<organism evidence="7 8">
    <name type="scientific">Peronospora belbahrii</name>
    <dbReference type="NCBI Taxonomy" id="622444"/>
    <lineage>
        <taxon>Eukaryota</taxon>
        <taxon>Sar</taxon>
        <taxon>Stramenopiles</taxon>
        <taxon>Oomycota</taxon>
        <taxon>Peronosporomycetes</taxon>
        <taxon>Peronosporales</taxon>
        <taxon>Peronosporaceae</taxon>
        <taxon>Peronospora</taxon>
    </lineage>
</organism>
<keyword evidence="2 4" id="KW-0547">Nucleotide-binding</keyword>
<proteinExistence type="predicted"/>
<evidence type="ECO:0000313" key="8">
    <source>
        <dbReference type="Proteomes" id="UP001160483"/>
    </source>
</evidence>
<keyword evidence="1" id="KW-0723">Serine/threonine-protein kinase</keyword>
<dbReference type="InterPro" id="IPR051681">
    <property type="entry name" value="Ser/Thr_Kinases-Pseudokinases"/>
</dbReference>
<feature type="compositionally biased region" description="Polar residues" evidence="5">
    <location>
        <begin position="575"/>
        <end position="587"/>
    </location>
</feature>
<evidence type="ECO:0000256" key="4">
    <source>
        <dbReference type="PROSITE-ProRule" id="PRU10141"/>
    </source>
</evidence>
<evidence type="ECO:0000256" key="3">
    <source>
        <dbReference type="ARBA" id="ARBA00022840"/>
    </source>
</evidence>
<evidence type="ECO:0000256" key="5">
    <source>
        <dbReference type="SAM" id="MobiDB-lite"/>
    </source>
</evidence>